<gene>
    <name evidence="2" type="ORF">A3860_02375</name>
</gene>
<dbReference type="OrthoDB" id="673860at2"/>
<evidence type="ECO:0000313" key="3">
    <source>
        <dbReference type="Proteomes" id="UP000192796"/>
    </source>
</evidence>
<name>A0A1V9G9T3_9BACT</name>
<feature type="compositionally biased region" description="Polar residues" evidence="1">
    <location>
        <begin position="36"/>
        <end position="57"/>
    </location>
</feature>
<evidence type="ECO:0000313" key="2">
    <source>
        <dbReference type="EMBL" id="OQP67226.1"/>
    </source>
</evidence>
<evidence type="ECO:0000256" key="1">
    <source>
        <dbReference type="SAM" id="MobiDB-lite"/>
    </source>
</evidence>
<sequence>MKAIVLMGISCLMLAGVYGVMGKQSAVSKILSFNQENSAVSPTGAENQEKSSSATDTTVKKASKTLDDSHWIDDPLFEKAAGTELVTGEESSETTTAQPKAAPATKRATPKKGQAPVTTPAPEVKQLILELDPDSTAPNKKIPTIAV</sequence>
<protein>
    <submittedName>
        <fullName evidence="2">Uncharacterized protein</fullName>
    </submittedName>
</protein>
<reference evidence="2 3" key="1">
    <citation type="submission" date="2016-03" db="EMBL/GenBank/DDBJ databases">
        <title>Niastella vici sp. nov., isolated from farmland soil.</title>
        <authorList>
            <person name="Chen L."/>
            <person name="Wang D."/>
            <person name="Yang S."/>
            <person name="Wang G."/>
        </authorList>
    </citation>
    <scope>NUCLEOTIDE SEQUENCE [LARGE SCALE GENOMIC DNA]</scope>
    <source>
        <strain evidence="2 3">DJ57</strain>
    </source>
</reference>
<feature type="compositionally biased region" description="Low complexity" evidence="1">
    <location>
        <begin position="94"/>
        <end position="107"/>
    </location>
</feature>
<feature type="region of interest" description="Disordered" evidence="1">
    <location>
        <begin position="36"/>
        <end position="66"/>
    </location>
</feature>
<proteinExistence type="predicted"/>
<accession>A0A1V9G9T3</accession>
<keyword evidence="3" id="KW-1185">Reference proteome</keyword>
<dbReference type="RefSeq" id="WP_081144921.1">
    <property type="nucleotide sequence ID" value="NZ_LVYD01000001.1"/>
</dbReference>
<feature type="region of interest" description="Disordered" evidence="1">
    <location>
        <begin position="80"/>
        <end position="147"/>
    </location>
</feature>
<comment type="caution">
    <text evidence="2">The sequence shown here is derived from an EMBL/GenBank/DDBJ whole genome shotgun (WGS) entry which is preliminary data.</text>
</comment>
<dbReference type="AlphaFoldDB" id="A0A1V9G9T3"/>
<dbReference type="EMBL" id="LVYD01000001">
    <property type="protein sequence ID" value="OQP67226.1"/>
    <property type="molecule type" value="Genomic_DNA"/>
</dbReference>
<organism evidence="2 3">
    <name type="scientific">Niastella vici</name>
    <dbReference type="NCBI Taxonomy" id="1703345"/>
    <lineage>
        <taxon>Bacteria</taxon>
        <taxon>Pseudomonadati</taxon>
        <taxon>Bacteroidota</taxon>
        <taxon>Chitinophagia</taxon>
        <taxon>Chitinophagales</taxon>
        <taxon>Chitinophagaceae</taxon>
        <taxon>Niastella</taxon>
    </lineage>
</organism>
<dbReference type="Proteomes" id="UP000192796">
    <property type="component" value="Unassembled WGS sequence"/>
</dbReference>